<dbReference type="Proteomes" id="UP000314987">
    <property type="component" value="Unassembled WGS sequence"/>
</dbReference>
<accession>A0A4X2LBC8</accession>
<dbReference type="Pfam" id="PF08444">
    <property type="entry name" value="Gly_acyl_tr_C"/>
    <property type="match status" value="1"/>
</dbReference>
<keyword evidence="1 3" id="KW-0808">Transferase</keyword>
<dbReference type="RefSeq" id="XP_027717128.1">
    <property type="nucleotide sequence ID" value="XM_027861327.1"/>
</dbReference>
<evidence type="ECO:0000313" key="6">
    <source>
        <dbReference type="Ensembl" id="ENSVURP00010019025.1"/>
    </source>
</evidence>
<dbReference type="STRING" id="29139.ENSVURP00010019025"/>
<dbReference type="InterPro" id="IPR013652">
    <property type="entry name" value="Glycine_N-acyltransferase_C"/>
</dbReference>
<keyword evidence="7" id="KW-1185">Reference proteome</keyword>
<evidence type="ECO:0000256" key="3">
    <source>
        <dbReference type="RuleBase" id="RU368002"/>
    </source>
</evidence>
<protein>
    <recommendedName>
        <fullName evidence="3">Glycine N-acyltransferase-like protein</fullName>
        <ecNumber evidence="3">2.3.1.-</ecNumber>
    </recommendedName>
</protein>
<dbReference type="InterPro" id="IPR016181">
    <property type="entry name" value="Acyl_CoA_acyltransferase"/>
</dbReference>
<dbReference type="GO" id="GO:0047961">
    <property type="term" value="F:glycine N-acyltransferase activity"/>
    <property type="evidence" value="ECO:0007669"/>
    <property type="project" value="InterPro"/>
</dbReference>
<feature type="domain" description="Glycine N-acyltransferase C-terminal" evidence="5">
    <location>
        <begin position="210"/>
        <end position="297"/>
    </location>
</feature>
<name>A0A4X2LBC8_VOMUR</name>
<gene>
    <name evidence="6" type="primary">LOC114042636</name>
</gene>
<dbReference type="GeneTree" id="ENSGT00950000183133"/>
<dbReference type="EC" id="2.3.1.-" evidence="3"/>
<feature type="domain" description="Glycine N-acyltransferase N-terminal" evidence="4">
    <location>
        <begin position="1"/>
        <end position="207"/>
    </location>
</feature>
<organism evidence="6 7">
    <name type="scientific">Vombatus ursinus</name>
    <name type="common">Common wombat</name>
    <dbReference type="NCBI Taxonomy" id="29139"/>
    <lineage>
        <taxon>Eukaryota</taxon>
        <taxon>Metazoa</taxon>
        <taxon>Chordata</taxon>
        <taxon>Craniata</taxon>
        <taxon>Vertebrata</taxon>
        <taxon>Euteleostomi</taxon>
        <taxon>Mammalia</taxon>
        <taxon>Metatheria</taxon>
        <taxon>Diprotodontia</taxon>
        <taxon>Vombatidae</taxon>
        <taxon>Vombatus</taxon>
    </lineage>
</organism>
<sequence>MLLLQEGRMLQTLHRSLAKSIPESLKVYGSIFHINQGNPFNLEVLVDSWPEYQTVITRPQKEEMTDDMDHYTNTYHIFTKTPERLPELLESNEVINWDHILTIQGCQQGLNEKIQSVAASKSVRIDYSKRFLYATETILQLKASNKRRFGRSYEASIQNIGEFRSEIHNFKATFLDVSYSELVNNKWKFGKNEKSLRYIKSCIQNFPGYCLLDPEGNPITWTVMEPTCELRMAYTLAEYQGRGMLGEMMKAYMKYLHQNEIPFYLHVEDMNENSHKAVRHLNFNAMPCDWHEWKSIPTRFQHLPHF</sequence>
<dbReference type="OMA" id="CELRMAC"/>
<dbReference type="InterPro" id="IPR015938">
    <property type="entry name" value="Glycine_N-acyltransferase_N"/>
</dbReference>
<dbReference type="OrthoDB" id="61870at2759"/>
<reference evidence="7" key="1">
    <citation type="submission" date="2018-12" db="EMBL/GenBank/DDBJ databases">
        <authorList>
            <person name="Yazar S."/>
        </authorList>
    </citation>
    <scope>NUCLEOTIDE SEQUENCE [LARGE SCALE GENOMIC DNA]</scope>
</reference>
<evidence type="ECO:0000313" key="7">
    <source>
        <dbReference type="Proteomes" id="UP000314987"/>
    </source>
</evidence>
<dbReference type="SUPFAM" id="SSF55729">
    <property type="entry name" value="Acyl-CoA N-acyltransferases (Nat)"/>
    <property type="match status" value="1"/>
</dbReference>
<dbReference type="GO" id="GO:0005739">
    <property type="term" value="C:mitochondrion"/>
    <property type="evidence" value="ECO:0007669"/>
    <property type="project" value="InterPro"/>
</dbReference>
<dbReference type="PANTHER" id="PTHR15298:SF4">
    <property type="entry name" value="GLYCINE N-ACYLTRANSFERASE-LIKE PROTEIN 2"/>
    <property type="match status" value="1"/>
</dbReference>
<proteinExistence type="inferred from homology"/>
<keyword evidence="2 3" id="KW-0012">Acyltransferase</keyword>
<reference evidence="6" key="2">
    <citation type="submission" date="2025-08" db="UniProtKB">
        <authorList>
            <consortium name="Ensembl"/>
        </authorList>
    </citation>
    <scope>IDENTIFICATION</scope>
</reference>
<dbReference type="Pfam" id="PF06021">
    <property type="entry name" value="Gly_acyl_tr_N"/>
    <property type="match status" value="1"/>
</dbReference>
<comment type="similarity">
    <text evidence="3">Belongs to the glycine N-acyltransferase family.</text>
</comment>
<evidence type="ECO:0000259" key="4">
    <source>
        <dbReference type="Pfam" id="PF06021"/>
    </source>
</evidence>
<reference evidence="6" key="3">
    <citation type="submission" date="2025-09" db="UniProtKB">
        <authorList>
            <consortium name="Ensembl"/>
        </authorList>
    </citation>
    <scope>IDENTIFICATION</scope>
</reference>
<dbReference type="GeneID" id="114042636"/>
<evidence type="ECO:0000256" key="2">
    <source>
        <dbReference type="ARBA" id="ARBA00023315"/>
    </source>
</evidence>
<dbReference type="InterPro" id="IPR010313">
    <property type="entry name" value="Glycine_N-acyltransferase"/>
</dbReference>
<dbReference type="Gene3D" id="3.40.630.30">
    <property type="match status" value="1"/>
</dbReference>
<evidence type="ECO:0000259" key="5">
    <source>
        <dbReference type="Pfam" id="PF08444"/>
    </source>
</evidence>
<dbReference type="AlphaFoldDB" id="A0A4X2LBC8"/>
<dbReference type="Ensembl" id="ENSVURT00010021635.1">
    <property type="protein sequence ID" value="ENSVURP00010019025.1"/>
    <property type="gene ID" value="ENSVURG00010014491.1"/>
</dbReference>
<evidence type="ECO:0000256" key="1">
    <source>
        <dbReference type="ARBA" id="ARBA00022679"/>
    </source>
</evidence>
<dbReference type="PANTHER" id="PTHR15298">
    <property type="entry name" value="L-COA N-ACYLTRANSFERASE-RELATED"/>
    <property type="match status" value="1"/>
</dbReference>